<dbReference type="InterPro" id="IPR050484">
    <property type="entry name" value="Transf_Hexapept/Carb_Anhydrase"/>
</dbReference>
<dbReference type="EMBL" id="JBHUNA010000003">
    <property type="protein sequence ID" value="MFD2759719.1"/>
    <property type="molecule type" value="Genomic_DNA"/>
</dbReference>
<dbReference type="PANTHER" id="PTHR13061:SF29">
    <property type="entry name" value="GAMMA CARBONIC ANHYDRASE-LIKE 1, MITOCHONDRIAL-RELATED"/>
    <property type="match status" value="1"/>
</dbReference>
<proteinExistence type="predicted"/>
<comment type="caution">
    <text evidence="1">The sequence shown here is derived from an EMBL/GenBank/DDBJ whole genome shotgun (WGS) entry which is preliminary data.</text>
</comment>
<organism evidence="1 2">
    <name type="scientific">Lentibacillus juripiscarius</name>
    <dbReference type="NCBI Taxonomy" id="257446"/>
    <lineage>
        <taxon>Bacteria</taxon>
        <taxon>Bacillati</taxon>
        <taxon>Bacillota</taxon>
        <taxon>Bacilli</taxon>
        <taxon>Bacillales</taxon>
        <taxon>Bacillaceae</taxon>
        <taxon>Lentibacillus</taxon>
    </lineage>
</organism>
<keyword evidence="2" id="KW-1185">Reference proteome</keyword>
<dbReference type="PANTHER" id="PTHR13061">
    <property type="entry name" value="DYNACTIN SUBUNIT P25"/>
    <property type="match status" value="1"/>
</dbReference>
<evidence type="ECO:0000313" key="1">
    <source>
        <dbReference type="EMBL" id="MFD2759719.1"/>
    </source>
</evidence>
<dbReference type="Gene3D" id="2.160.10.10">
    <property type="entry name" value="Hexapeptide repeat proteins"/>
    <property type="match status" value="1"/>
</dbReference>
<dbReference type="Proteomes" id="UP001597502">
    <property type="component" value="Unassembled WGS sequence"/>
</dbReference>
<dbReference type="Pfam" id="PF00132">
    <property type="entry name" value="Hexapep"/>
    <property type="match status" value="1"/>
</dbReference>
<dbReference type="SUPFAM" id="SSF51161">
    <property type="entry name" value="Trimeric LpxA-like enzymes"/>
    <property type="match status" value="1"/>
</dbReference>
<dbReference type="RefSeq" id="WP_382390470.1">
    <property type="nucleotide sequence ID" value="NZ_JBHUNA010000003.1"/>
</dbReference>
<dbReference type="InterPro" id="IPR001451">
    <property type="entry name" value="Hexapep"/>
</dbReference>
<gene>
    <name evidence="1" type="ORF">ACFSUO_01790</name>
</gene>
<evidence type="ECO:0000313" key="2">
    <source>
        <dbReference type="Proteomes" id="UP001597502"/>
    </source>
</evidence>
<dbReference type="InterPro" id="IPR047324">
    <property type="entry name" value="LbH_gamma_CA-like"/>
</dbReference>
<reference evidence="2" key="1">
    <citation type="journal article" date="2019" name="Int. J. Syst. Evol. Microbiol.">
        <title>The Global Catalogue of Microorganisms (GCM) 10K type strain sequencing project: providing services to taxonomists for standard genome sequencing and annotation.</title>
        <authorList>
            <consortium name="The Broad Institute Genomics Platform"/>
            <consortium name="The Broad Institute Genome Sequencing Center for Infectious Disease"/>
            <person name="Wu L."/>
            <person name="Ma J."/>
        </authorList>
    </citation>
    <scope>NUCLEOTIDE SEQUENCE [LARGE SCALE GENOMIC DNA]</scope>
    <source>
        <strain evidence="2">TISTR 1535</strain>
    </source>
</reference>
<name>A0ABW5V1S0_9BACI</name>
<dbReference type="InterPro" id="IPR011004">
    <property type="entry name" value="Trimer_LpxA-like_sf"/>
</dbReference>
<accession>A0ABW5V1S0</accession>
<protein>
    <submittedName>
        <fullName evidence="1">Gamma carbonic anhydrase family protein</fullName>
    </submittedName>
</protein>
<sequence length="182" mass="20002">MIYRYKQSVPKIHETAFIADGAKVIGDVEIGVESSVWFNAVLRGDEGKIKIGERCNIQDNTMCHLYEDYPLILEDEVSIGHNAIVHGCTLKKGSLIGMGATVLDGAIIGEYSLVGANSLVPPGKVIPPRSVVLGSPGKVVRTMTNQDLEMIEETITTYVEKGQQFKRNEVFEKILTHQNNSN</sequence>
<dbReference type="CDD" id="cd04645">
    <property type="entry name" value="LbH_gamma_CA_like"/>
    <property type="match status" value="1"/>
</dbReference>